<dbReference type="Gene3D" id="2.30.110.10">
    <property type="entry name" value="Electron Transport, Fmn-binding Protein, Chain A"/>
    <property type="match status" value="1"/>
</dbReference>
<sequence>MMATWAEFASEQPDLAAFVESRFAADRHALIATLRKDGAPRISGVEPDFTRGELWAGMMPDSLKSRDLRRDPRFSLHCNTTTASMTEAGDAKISGTAEFWTDKDVYLKDLFDRTGWEPKPEEIDLFRFDVTEVVSLTVEGDGMIVLSWHEGRGTRRVTKK</sequence>
<dbReference type="SUPFAM" id="SSF50475">
    <property type="entry name" value="FMN-binding split barrel"/>
    <property type="match status" value="1"/>
</dbReference>
<protein>
    <submittedName>
        <fullName evidence="2">Pyridoxamine 5'-phosphate oxidase family protein</fullName>
    </submittedName>
</protein>
<dbReference type="GO" id="GO:0005829">
    <property type="term" value="C:cytosol"/>
    <property type="evidence" value="ECO:0007669"/>
    <property type="project" value="TreeGrafter"/>
</dbReference>
<dbReference type="PANTHER" id="PTHR35176">
    <property type="entry name" value="HEME OXYGENASE HI_0854-RELATED"/>
    <property type="match status" value="1"/>
</dbReference>
<dbReference type="EMBL" id="JAAMPJ010000006">
    <property type="protein sequence ID" value="NGY61925.1"/>
    <property type="molecule type" value="Genomic_DNA"/>
</dbReference>
<proteinExistence type="predicted"/>
<dbReference type="PANTHER" id="PTHR35176:SF6">
    <property type="entry name" value="HEME OXYGENASE HI_0854-RELATED"/>
    <property type="match status" value="1"/>
</dbReference>
<gene>
    <name evidence="2" type="ORF">G7043_23635</name>
</gene>
<dbReference type="InterPro" id="IPR052019">
    <property type="entry name" value="F420H2_bilvrd_red/Heme_oxyg"/>
</dbReference>
<dbReference type="GO" id="GO:0070967">
    <property type="term" value="F:coenzyme F420 binding"/>
    <property type="evidence" value="ECO:0007669"/>
    <property type="project" value="TreeGrafter"/>
</dbReference>
<dbReference type="AlphaFoldDB" id="A0A7C9RRU7"/>
<keyword evidence="3" id="KW-1185">Reference proteome</keyword>
<accession>A0A7C9RRU7</accession>
<evidence type="ECO:0000313" key="2">
    <source>
        <dbReference type="EMBL" id="NGY61925.1"/>
    </source>
</evidence>
<comment type="caution">
    <text evidence="2">The sequence shown here is derived from an EMBL/GenBank/DDBJ whole genome shotgun (WGS) entry which is preliminary data.</text>
</comment>
<organism evidence="2 3">
    <name type="scientific">Lentzea alba</name>
    <dbReference type="NCBI Taxonomy" id="2714351"/>
    <lineage>
        <taxon>Bacteria</taxon>
        <taxon>Bacillati</taxon>
        <taxon>Actinomycetota</taxon>
        <taxon>Actinomycetes</taxon>
        <taxon>Pseudonocardiales</taxon>
        <taxon>Pseudonocardiaceae</taxon>
        <taxon>Lentzea</taxon>
    </lineage>
</organism>
<dbReference type="GO" id="GO:0016627">
    <property type="term" value="F:oxidoreductase activity, acting on the CH-CH group of donors"/>
    <property type="evidence" value="ECO:0007669"/>
    <property type="project" value="TreeGrafter"/>
</dbReference>
<dbReference type="Proteomes" id="UP000481360">
    <property type="component" value="Unassembled WGS sequence"/>
</dbReference>
<name>A0A7C9RRU7_9PSEU</name>
<evidence type="ECO:0000313" key="3">
    <source>
        <dbReference type="Proteomes" id="UP000481360"/>
    </source>
</evidence>
<reference evidence="2 3" key="1">
    <citation type="submission" date="2020-03" db="EMBL/GenBank/DDBJ databases">
        <title>Isolation and identification of active actinomycetes.</title>
        <authorList>
            <person name="Sun X."/>
        </authorList>
    </citation>
    <scope>NUCLEOTIDE SEQUENCE [LARGE SCALE GENOMIC DNA]</scope>
    <source>
        <strain evidence="2 3">NEAU-D13</strain>
    </source>
</reference>
<evidence type="ECO:0000256" key="1">
    <source>
        <dbReference type="ARBA" id="ARBA00023002"/>
    </source>
</evidence>
<dbReference type="InterPro" id="IPR012349">
    <property type="entry name" value="Split_barrel_FMN-bd"/>
</dbReference>
<keyword evidence="1" id="KW-0560">Oxidoreductase</keyword>